<name>A0ABR8BET9_9NOSO</name>
<dbReference type="RefSeq" id="WP_190568238.1">
    <property type="nucleotide sequence ID" value="NZ_JACJQL010000020.1"/>
</dbReference>
<protein>
    <submittedName>
        <fullName evidence="1">Uncharacterized protein</fullName>
    </submittedName>
</protein>
<keyword evidence="2" id="KW-1185">Reference proteome</keyword>
<evidence type="ECO:0000313" key="1">
    <source>
        <dbReference type="EMBL" id="MBD2252612.1"/>
    </source>
</evidence>
<reference evidence="1 2" key="1">
    <citation type="journal article" date="2020" name="ISME J.">
        <title>Comparative genomics reveals insights into cyanobacterial evolution and habitat adaptation.</title>
        <authorList>
            <person name="Chen M.Y."/>
            <person name="Teng W.K."/>
            <person name="Zhao L."/>
            <person name="Hu C.X."/>
            <person name="Zhou Y.K."/>
            <person name="Han B.P."/>
            <person name="Song L.R."/>
            <person name="Shu W.S."/>
        </authorList>
    </citation>
    <scope>NUCLEOTIDE SEQUENCE [LARGE SCALE GENOMIC DNA]</scope>
    <source>
        <strain evidence="1 2">FACHB-3921</strain>
    </source>
</reference>
<proteinExistence type="predicted"/>
<gene>
    <name evidence="1" type="ORF">H6G14_15050</name>
</gene>
<dbReference type="Proteomes" id="UP000621307">
    <property type="component" value="Unassembled WGS sequence"/>
</dbReference>
<dbReference type="EMBL" id="JACJQL010000020">
    <property type="protein sequence ID" value="MBD2252612.1"/>
    <property type="molecule type" value="Genomic_DNA"/>
</dbReference>
<accession>A0ABR8BET9</accession>
<evidence type="ECO:0000313" key="2">
    <source>
        <dbReference type="Proteomes" id="UP000621307"/>
    </source>
</evidence>
<comment type="caution">
    <text evidence="1">The sequence shown here is derived from an EMBL/GenBank/DDBJ whole genome shotgun (WGS) entry which is preliminary data.</text>
</comment>
<sequence>MPLLTHPPWSAIVGRVAVTITPHSFLSVPYLSLNDKLTFNDIIRKR</sequence>
<organism evidence="1 2">
    <name type="scientific">Nostoc parmelioides FACHB-3921</name>
    <dbReference type="NCBI Taxonomy" id="2692909"/>
    <lineage>
        <taxon>Bacteria</taxon>
        <taxon>Bacillati</taxon>
        <taxon>Cyanobacteriota</taxon>
        <taxon>Cyanophyceae</taxon>
        <taxon>Nostocales</taxon>
        <taxon>Nostocaceae</taxon>
        <taxon>Nostoc</taxon>
    </lineage>
</organism>